<feature type="transmembrane region" description="Helical" evidence="1">
    <location>
        <begin position="62"/>
        <end position="83"/>
    </location>
</feature>
<dbReference type="RefSeq" id="WP_144246462.1">
    <property type="nucleotide sequence ID" value="NZ_VLPK01000001.1"/>
</dbReference>
<dbReference type="EMBL" id="VLPK01000001">
    <property type="protein sequence ID" value="TSJ42892.1"/>
    <property type="molecule type" value="Genomic_DNA"/>
</dbReference>
<dbReference type="PANTHER" id="PTHR37314:SF4">
    <property type="entry name" value="UPF0700 TRANSMEMBRANE PROTEIN YOAK"/>
    <property type="match status" value="1"/>
</dbReference>
<evidence type="ECO:0000256" key="1">
    <source>
        <dbReference type="SAM" id="Phobius"/>
    </source>
</evidence>
<feature type="transmembrane region" description="Helical" evidence="1">
    <location>
        <begin position="95"/>
        <end position="114"/>
    </location>
</feature>
<evidence type="ECO:0000313" key="3">
    <source>
        <dbReference type="Proteomes" id="UP000318733"/>
    </source>
</evidence>
<keyword evidence="1" id="KW-0472">Membrane</keyword>
<evidence type="ECO:0000313" key="2">
    <source>
        <dbReference type="EMBL" id="TSJ42892.1"/>
    </source>
</evidence>
<dbReference type="Proteomes" id="UP000318733">
    <property type="component" value="Unassembled WGS sequence"/>
</dbReference>
<comment type="caution">
    <text evidence="2">The sequence shown here is derived from an EMBL/GenBank/DDBJ whole genome shotgun (WGS) entry which is preliminary data.</text>
</comment>
<keyword evidence="1" id="KW-0812">Transmembrane</keyword>
<protein>
    <submittedName>
        <fullName evidence="2">DUF1275 domain-containing protein</fullName>
    </submittedName>
</protein>
<dbReference type="OrthoDB" id="270162at2"/>
<keyword evidence="1" id="KW-1133">Transmembrane helix</keyword>
<gene>
    <name evidence="2" type="ORF">FO440_01515</name>
</gene>
<feature type="transmembrane region" description="Helical" evidence="1">
    <location>
        <begin position="184"/>
        <end position="205"/>
    </location>
</feature>
<name>A0A556MST3_9SPHI</name>
<dbReference type="InterPro" id="IPR010699">
    <property type="entry name" value="DUF1275"/>
</dbReference>
<feature type="transmembrane region" description="Helical" evidence="1">
    <location>
        <begin position="21"/>
        <end position="42"/>
    </location>
</feature>
<dbReference type="AlphaFoldDB" id="A0A556MST3"/>
<organism evidence="2 3">
    <name type="scientific">Mucilaginibacter corticis</name>
    <dbReference type="NCBI Taxonomy" id="2597670"/>
    <lineage>
        <taxon>Bacteria</taxon>
        <taxon>Pseudomonadati</taxon>
        <taxon>Bacteroidota</taxon>
        <taxon>Sphingobacteriia</taxon>
        <taxon>Sphingobacteriales</taxon>
        <taxon>Sphingobacteriaceae</taxon>
        <taxon>Mucilaginibacter</taxon>
    </lineage>
</organism>
<feature type="transmembrane region" description="Helical" evidence="1">
    <location>
        <begin position="211"/>
        <end position="228"/>
    </location>
</feature>
<keyword evidence="3" id="KW-1185">Reference proteome</keyword>
<dbReference type="Pfam" id="PF06912">
    <property type="entry name" value="DUF1275"/>
    <property type="match status" value="1"/>
</dbReference>
<proteinExistence type="predicted"/>
<feature type="transmembrane region" description="Helical" evidence="1">
    <location>
        <begin position="126"/>
        <end position="150"/>
    </location>
</feature>
<accession>A0A556MST3</accession>
<reference evidence="2 3" key="1">
    <citation type="submission" date="2019-07" db="EMBL/GenBank/DDBJ databases">
        <authorList>
            <person name="Huq M.A."/>
        </authorList>
    </citation>
    <scope>NUCLEOTIDE SEQUENCE [LARGE SCALE GENOMIC DNA]</scope>
    <source>
        <strain evidence="2 3">MAH-19</strain>
    </source>
</reference>
<dbReference type="PANTHER" id="PTHR37314">
    <property type="entry name" value="SLR0142 PROTEIN"/>
    <property type="match status" value="1"/>
</dbReference>
<sequence>MLKRSKTDRTFKENLMLASSTAAVSGIINVTSVLAFLVFTSNVTGHVANLSKHIVEQNFGEMVIFIIWLFMFFAGAFLANFIVKSYEGKSYYRAHSIPVVIEIIVLLFVAIYGNHFYRETQQEKEIVIAVLLFSMGLQNSLVSTISGGLIKSSHLTGLFTDLGGEVAEWMHPKTTKTEVVRNKIYIRLTVLGFYILGGLIGGYFFNLYEFAIFYAVPVILLTILYYDLSELALHKLMRIFSFNKSNQLTTQKTK</sequence>